<feature type="transmembrane region" description="Helical" evidence="4">
    <location>
        <begin position="38"/>
        <end position="58"/>
    </location>
</feature>
<dbReference type="Proteomes" id="UP000008908">
    <property type="component" value="Chromosome"/>
</dbReference>
<dbReference type="EMBL" id="CP002999">
    <property type="protein sequence ID" value="AEM71901.1"/>
    <property type="molecule type" value="Genomic_DNA"/>
</dbReference>
<keyword evidence="4" id="KW-0812">Transmembrane</keyword>
<sequence length="336" mass="37904">MSIWQILISIFCGVGLFQGLVLAVYLIGRSKFNLSPSLFLGVMLIGIAFRLAKSYFVFLPMEKYPIWGVLAGAAGLWLIGPSYFLYQKCVLKSVVTRIHFLHYLPAFIIIGLGIFNWGDYIISFYYIGLLQMALYFGIGYYFAKYRNTGPLPDHFPVFSISVLILLVCFVVQAYIEGITVYATGSVLAVVLLYFISYKILQNSSLLNDVSNGKTLNKDEVDEVISTLNTIFEKEKLHRSKGLTVADVSRVSGHASYRVSQAINQKLGLRFNDYVNKFRIKEATTRLKDTTANDKVEVIADEVGFSSMSSMYQAFKKETGLTPHAYRRRYLTVTTTD</sequence>
<keyword evidence="4" id="KW-0472">Membrane</keyword>
<dbReference type="KEGG" id="mrs:Murru_2877"/>
<feature type="transmembrane region" description="Helical" evidence="4">
    <location>
        <begin position="155"/>
        <end position="175"/>
    </location>
</feature>
<feature type="transmembrane region" description="Helical" evidence="4">
    <location>
        <begin position="181"/>
        <end position="200"/>
    </location>
</feature>
<dbReference type="STRING" id="886377.Murru_2877"/>
<keyword evidence="2" id="KW-0238">DNA-binding</keyword>
<dbReference type="SMART" id="SM00342">
    <property type="entry name" value="HTH_ARAC"/>
    <property type="match status" value="1"/>
</dbReference>
<dbReference type="Pfam" id="PF12833">
    <property type="entry name" value="HTH_18"/>
    <property type="match status" value="1"/>
</dbReference>
<dbReference type="OrthoDB" id="6283866at2"/>
<dbReference type="AlphaFoldDB" id="G2PJ80"/>
<keyword evidence="4" id="KW-1133">Transmembrane helix</keyword>
<feature type="domain" description="HTH araC/xylS-type" evidence="5">
    <location>
        <begin position="221"/>
        <end position="328"/>
    </location>
</feature>
<keyword evidence="7" id="KW-1185">Reference proteome</keyword>
<reference evidence="6 7" key="2">
    <citation type="journal article" date="2012" name="Stand. Genomic Sci.">
        <title>Complete genome sequence of the facultatively anaerobic, appendaged bacterium Muricauda ruestringensis type strain (B1(T)).</title>
        <authorList>
            <person name="Huntemann M."/>
            <person name="Teshima H."/>
            <person name="Lapidus A."/>
            <person name="Nolan M."/>
            <person name="Lucas S."/>
            <person name="Hammon N."/>
            <person name="Deshpande S."/>
            <person name="Cheng J.F."/>
            <person name="Tapia R."/>
            <person name="Goodwin L.A."/>
            <person name="Pitluck S."/>
            <person name="Liolios K."/>
            <person name="Pagani I."/>
            <person name="Ivanova N."/>
            <person name="Mavromatis K."/>
            <person name="Mikhailova N."/>
            <person name="Pati A."/>
            <person name="Chen A."/>
            <person name="Palaniappan K."/>
            <person name="Land M."/>
            <person name="Hauser L."/>
            <person name="Pan C."/>
            <person name="Brambilla E.M."/>
            <person name="Rohde M."/>
            <person name="Spring S."/>
            <person name="Goker M."/>
            <person name="Detter J.C."/>
            <person name="Bristow J."/>
            <person name="Eisen J.A."/>
            <person name="Markowitz V."/>
            <person name="Hugenholtz P."/>
            <person name="Kyrpides N.C."/>
            <person name="Klenk H.P."/>
            <person name="Woyke T."/>
        </authorList>
    </citation>
    <scope>NUCLEOTIDE SEQUENCE [LARGE SCALE GENOMIC DNA]</scope>
    <source>
        <strain evidence="7">DSM 13258 / LMG 19739 / B1</strain>
    </source>
</reference>
<evidence type="ECO:0000256" key="3">
    <source>
        <dbReference type="ARBA" id="ARBA00023163"/>
    </source>
</evidence>
<dbReference type="Gene3D" id="1.10.10.60">
    <property type="entry name" value="Homeodomain-like"/>
    <property type="match status" value="1"/>
</dbReference>
<reference evidence="7" key="1">
    <citation type="submission" date="2011-08" db="EMBL/GenBank/DDBJ databases">
        <title>The complete genome of Muricauda ruestringensis DSM 13258.</title>
        <authorList>
            <person name="Lucas S."/>
            <person name="Han J."/>
            <person name="Lapidus A."/>
            <person name="Bruce D."/>
            <person name="Goodwin L."/>
            <person name="Pitluck S."/>
            <person name="Peters L."/>
            <person name="Kyrpides N."/>
            <person name="Mavromatis K."/>
            <person name="Ivanova N."/>
            <person name="Ovchinnikova G."/>
            <person name="Teshima H."/>
            <person name="Detter J.C."/>
            <person name="Tapia R."/>
            <person name="Han C."/>
            <person name="Land M."/>
            <person name="Hauser L."/>
            <person name="Markowitz V."/>
            <person name="Cheng J.-F."/>
            <person name="Hugenholtz P."/>
            <person name="Woyke T."/>
            <person name="Wu D."/>
            <person name="Spring S."/>
            <person name="Schroeder M."/>
            <person name="Brambilla E."/>
            <person name="Klenk H.-P."/>
            <person name="Eisen J.A."/>
        </authorList>
    </citation>
    <scope>NUCLEOTIDE SEQUENCE [LARGE SCALE GENOMIC DNA]</scope>
    <source>
        <strain evidence="7">DSM 13258 / LMG 19739 / B1</strain>
    </source>
</reference>
<keyword evidence="1" id="KW-0805">Transcription regulation</keyword>
<evidence type="ECO:0000256" key="1">
    <source>
        <dbReference type="ARBA" id="ARBA00023015"/>
    </source>
</evidence>
<keyword evidence="3" id="KW-0804">Transcription</keyword>
<evidence type="ECO:0000259" key="5">
    <source>
        <dbReference type="PROSITE" id="PS01124"/>
    </source>
</evidence>
<evidence type="ECO:0000313" key="7">
    <source>
        <dbReference type="Proteomes" id="UP000008908"/>
    </source>
</evidence>
<name>G2PJ80_ALLRU</name>
<proteinExistence type="predicted"/>
<dbReference type="GO" id="GO:0043565">
    <property type="term" value="F:sequence-specific DNA binding"/>
    <property type="evidence" value="ECO:0007669"/>
    <property type="project" value="InterPro"/>
</dbReference>
<protein>
    <submittedName>
        <fullName evidence="6">Transcriptional regulator, AraC family</fullName>
    </submittedName>
</protein>
<feature type="transmembrane region" description="Helical" evidence="4">
    <location>
        <begin position="98"/>
        <end position="118"/>
    </location>
</feature>
<organism evidence="6 7">
    <name type="scientific">Allomuricauda ruestringensis (strain DSM 13258 / CIP 107369 / LMG 19739 / B1)</name>
    <name type="common">Muricauda ruestringensis</name>
    <dbReference type="NCBI Taxonomy" id="886377"/>
    <lineage>
        <taxon>Bacteria</taxon>
        <taxon>Pseudomonadati</taxon>
        <taxon>Bacteroidota</taxon>
        <taxon>Flavobacteriia</taxon>
        <taxon>Flavobacteriales</taxon>
        <taxon>Flavobacteriaceae</taxon>
        <taxon>Flagellimonas</taxon>
    </lineage>
</organism>
<dbReference type="HOGENOM" id="CLU_825887_0_0_10"/>
<dbReference type="InterPro" id="IPR018060">
    <property type="entry name" value="HTH_AraC"/>
</dbReference>
<dbReference type="PANTHER" id="PTHR43280:SF29">
    <property type="entry name" value="ARAC-FAMILY TRANSCRIPTIONAL REGULATOR"/>
    <property type="match status" value="1"/>
</dbReference>
<dbReference type="PROSITE" id="PS01124">
    <property type="entry name" value="HTH_ARAC_FAMILY_2"/>
    <property type="match status" value="1"/>
</dbReference>
<feature type="transmembrane region" description="Helical" evidence="4">
    <location>
        <begin position="124"/>
        <end position="143"/>
    </location>
</feature>
<evidence type="ECO:0000256" key="2">
    <source>
        <dbReference type="ARBA" id="ARBA00023125"/>
    </source>
</evidence>
<feature type="transmembrane region" description="Helical" evidence="4">
    <location>
        <begin position="6"/>
        <end position="26"/>
    </location>
</feature>
<feature type="transmembrane region" description="Helical" evidence="4">
    <location>
        <begin position="64"/>
        <end position="86"/>
    </location>
</feature>
<dbReference type="InterPro" id="IPR009057">
    <property type="entry name" value="Homeodomain-like_sf"/>
</dbReference>
<accession>G2PJ80</accession>
<dbReference type="PANTHER" id="PTHR43280">
    <property type="entry name" value="ARAC-FAMILY TRANSCRIPTIONAL REGULATOR"/>
    <property type="match status" value="1"/>
</dbReference>
<gene>
    <name evidence="6" type="ordered locus">Murru_2877</name>
</gene>
<dbReference type="SUPFAM" id="SSF46689">
    <property type="entry name" value="Homeodomain-like"/>
    <property type="match status" value="1"/>
</dbReference>
<evidence type="ECO:0000313" key="6">
    <source>
        <dbReference type="EMBL" id="AEM71901.1"/>
    </source>
</evidence>
<dbReference type="RefSeq" id="WP_014034182.1">
    <property type="nucleotide sequence ID" value="NC_015945.1"/>
</dbReference>
<dbReference type="eggNOG" id="COG2207">
    <property type="taxonomic scope" value="Bacteria"/>
</dbReference>
<evidence type="ECO:0000256" key="4">
    <source>
        <dbReference type="SAM" id="Phobius"/>
    </source>
</evidence>
<dbReference type="GO" id="GO:0003700">
    <property type="term" value="F:DNA-binding transcription factor activity"/>
    <property type="evidence" value="ECO:0007669"/>
    <property type="project" value="InterPro"/>
</dbReference>